<gene>
    <name evidence="2" type="ORF">IO98_05350</name>
</gene>
<dbReference type="STRING" id="29354.IO98_05350"/>
<dbReference type="OrthoDB" id="2084288at2"/>
<organism evidence="2 3">
    <name type="scientific">Lacrimispora celerecrescens</name>
    <dbReference type="NCBI Taxonomy" id="29354"/>
    <lineage>
        <taxon>Bacteria</taxon>
        <taxon>Bacillati</taxon>
        <taxon>Bacillota</taxon>
        <taxon>Clostridia</taxon>
        <taxon>Lachnospirales</taxon>
        <taxon>Lachnospiraceae</taxon>
        <taxon>Lacrimispora</taxon>
    </lineage>
</organism>
<sequence length="213" mass="24763">MKKNQHKNAWLDYLKTSSVTEKAIAIMLTFVMTLIACVFIKEAFPYILVGALLLWLFSNHSTAQSEQQEVNQQERMNWAMELYRQAARCILPILKEYNSVLGIAPTTVNSIYSEEKCLSKPGLCEPVLVYTLERKTVSTIDLFDIKTAIQKRFNQEELGLYLREIDQRDAKFLKFYILPILSENARNWANVDIQNQFTNTKPQKPGDRRDKDF</sequence>
<protein>
    <submittedName>
        <fullName evidence="2">Uncharacterized protein</fullName>
    </submittedName>
</protein>
<keyword evidence="3" id="KW-1185">Reference proteome</keyword>
<feature type="transmembrane region" description="Helical" evidence="1">
    <location>
        <begin position="24"/>
        <end position="57"/>
    </location>
</feature>
<evidence type="ECO:0000256" key="1">
    <source>
        <dbReference type="SAM" id="Phobius"/>
    </source>
</evidence>
<proteinExistence type="predicted"/>
<dbReference type="AlphaFoldDB" id="A0A084JQD5"/>
<evidence type="ECO:0000313" key="3">
    <source>
        <dbReference type="Proteomes" id="UP000028525"/>
    </source>
</evidence>
<keyword evidence="1" id="KW-1133">Transmembrane helix</keyword>
<keyword evidence="1" id="KW-0472">Membrane</keyword>
<dbReference type="RefSeq" id="WP_038278659.1">
    <property type="nucleotide sequence ID" value="NZ_JPME01000007.1"/>
</dbReference>
<reference evidence="2 3" key="1">
    <citation type="submission" date="2014-07" db="EMBL/GenBank/DDBJ databases">
        <title>Draft genome of Clostridium celerecrescens 152B isolated from sediments associated with methane hydrate from Krishna Godavari basin.</title>
        <authorList>
            <person name="Honkalas V.S."/>
            <person name="Dabir A.P."/>
            <person name="Arora P."/>
            <person name="Dhakephalkar P.K."/>
        </authorList>
    </citation>
    <scope>NUCLEOTIDE SEQUENCE [LARGE SCALE GENOMIC DNA]</scope>
    <source>
        <strain evidence="2 3">152B</strain>
    </source>
</reference>
<evidence type="ECO:0000313" key="2">
    <source>
        <dbReference type="EMBL" id="KEZ91169.1"/>
    </source>
</evidence>
<dbReference type="Proteomes" id="UP000028525">
    <property type="component" value="Unassembled WGS sequence"/>
</dbReference>
<dbReference type="EMBL" id="JPME01000007">
    <property type="protein sequence ID" value="KEZ91169.1"/>
    <property type="molecule type" value="Genomic_DNA"/>
</dbReference>
<name>A0A084JQD5_9FIRM</name>
<keyword evidence="1" id="KW-0812">Transmembrane</keyword>
<comment type="caution">
    <text evidence="2">The sequence shown here is derived from an EMBL/GenBank/DDBJ whole genome shotgun (WGS) entry which is preliminary data.</text>
</comment>
<accession>A0A084JQD5</accession>